<evidence type="ECO:0000313" key="12">
    <source>
        <dbReference type="EMBL" id="AXB37619.1"/>
    </source>
</evidence>
<evidence type="ECO:0000313" key="13">
    <source>
        <dbReference type="EMBL" id="QNZ92569.1"/>
    </source>
</evidence>
<keyword evidence="4 7" id="KW-0689">Ribosomal protein</keyword>
<dbReference type="PROSITE" id="PS00548">
    <property type="entry name" value="RIBOSOMAL_S3"/>
    <property type="match status" value="1"/>
</dbReference>
<evidence type="ECO:0000256" key="3">
    <source>
        <dbReference type="ARBA" id="ARBA00022884"/>
    </source>
</evidence>
<reference evidence="13" key="6">
    <citation type="journal article" date="2020" name="Mitochondrial DNA Part B Resour">
        <title>Characterization of complete chloroplast genome of artificial hybrid passion fruit #Ziyan', Passiflora edulis Sims # P. edulis f. edulis Sims (Passifloraceae).</title>
        <authorList>
            <person name="Feng G."/>
            <person name="Yang J."/>
            <person name="Peng F.-r."/>
        </authorList>
    </citation>
    <scope>NUCLEOTIDE SEQUENCE</scope>
</reference>
<dbReference type="EMBL" id="MF807938">
    <property type="protein sequence ID" value="AXB37619.1"/>
    <property type="molecule type" value="Genomic_DNA"/>
</dbReference>
<dbReference type="GeneID" id="32228255"/>
<dbReference type="GO" id="GO:0022627">
    <property type="term" value="C:cytosolic small ribosomal subunit"/>
    <property type="evidence" value="ECO:0007669"/>
    <property type="project" value="TreeGrafter"/>
</dbReference>
<evidence type="ECO:0000256" key="9">
    <source>
        <dbReference type="RuleBase" id="RU003626"/>
    </source>
</evidence>
<organism evidence="11">
    <name type="scientific">Passiflora edulis</name>
    <name type="common">Passion fruit</name>
    <dbReference type="NCBI Taxonomy" id="78168"/>
    <lineage>
        <taxon>Eukaryota</taxon>
        <taxon>Viridiplantae</taxon>
        <taxon>Streptophyta</taxon>
        <taxon>Embryophyta</taxon>
        <taxon>Tracheophyta</taxon>
        <taxon>Spermatophyta</taxon>
        <taxon>Magnoliopsida</taxon>
        <taxon>eudicotyledons</taxon>
        <taxon>Gunneridae</taxon>
        <taxon>Pentapetalae</taxon>
        <taxon>rosids</taxon>
        <taxon>fabids</taxon>
        <taxon>Malpighiales</taxon>
        <taxon>Passifloraceae</taxon>
        <taxon>Passiflora</taxon>
    </lineage>
</organism>
<geneLocation type="chloroplast" evidence="11"/>
<evidence type="ECO:0000256" key="2">
    <source>
        <dbReference type="ARBA" id="ARBA00022640"/>
    </source>
</evidence>
<keyword evidence="5 7" id="KW-0687">Ribonucleoprotein</keyword>
<accession>A0A1U9HWJ9</accession>
<reference evidence="11" key="1">
    <citation type="submission" date="2016-05" db="EMBL/GenBank/DDBJ databases">
        <authorList>
            <person name="Lavstsen T."/>
            <person name="Jespersen J.S."/>
        </authorList>
    </citation>
    <scope>NUCLEOTIDE SEQUENCE</scope>
</reference>
<dbReference type="InterPro" id="IPR057258">
    <property type="entry name" value="Ribosomal_uS3"/>
</dbReference>
<reference evidence="11" key="2">
    <citation type="journal article" date="2017" name="Front. Plant Sci.">
        <title>The Chloroplast Genome of Passiflora edulis (Passifloraceae) Assembled from Long Sequence Reads: Structural Organization and Phylogenomic Studies in Malpighiales.</title>
        <authorList>
            <person name="Cauz-Santos L.A."/>
            <person name="Munhoz C.F."/>
            <person name="Rodde N."/>
            <person name="Cauet S."/>
            <person name="Santos A.A."/>
            <person name="Penha H.A."/>
            <person name="Dornelas M.C."/>
            <person name="Varani A.M."/>
            <person name="Oliveira G.C."/>
            <person name="Berges H."/>
            <person name="Vieira M.L."/>
        </authorList>
    </citation>
    <scope>NUCLEOTIDE SEQUENCE</scope>
</reference>
<reference evidence="12" key="3">
    <citation type="submission" date="2017-09" db="EMBL/GenBank/DDBJ databases">
        <title>Passiflora plastome sequencing reveals widespread homoplasy in genomic rearrangements.</title>
        <authorList>
            <person name="Rabah S.O."/>
            <person name="Shrestha B."/>
            <person name="Hajrah N.H."/>
            <person name="Sabir M.J."/>
            <person name="Alharby H.F."/>
            <person name="Alhebshi A.M."/>
            <person name="Sabir J.S.M."/>
            <person name="Gilbert L.E."/>
            <person name="Ruhlman T.A."/>
            <person name="Jansen R.K."/>
        </authorList>
    </citation>
    <scope>NUCLEOTIDE SEQUENCE</scope>
</reference>
<dbReference type="Gene3D" id="3.30.1140.32">
    <property type="entry name" value="Ribosomal protein S3, C-terminal domain"/>
    <property type="match status" value="1"/>
</dbReference>
<gene>
    <name evidence="7 11" type="primary">rps3</name>
    <name evidence="11" type="ORF">PEDUL_CPp079</name>
</gene>
<dbReference type="PANTHER" id="PTHR11760:SF19">
    <property type="entry name" value="SMALL RIBOSOMAL SUBUNIT PROTEIN US3C"/>
    <property type="match status" value="1"/>
</dbReference>
<evidence type="ECO:0000313" key="11">
    <source>
        <dbReference type="EMBL" id="APL97585.1"/>
    </source>
</evidence>
<keyword evidence="2 9" id="KW-0934">Plastid</keyword>
<reference evidence="13" key="7">
    <citation type="submission" date="2020-03" db="EMBL/GenBank/DDBJ databases">
        <authorList>
            <person name="Peng F."/>
        </authorList>
    </citation>
    <scope>NUCLEOTIDE SEQUENCE</scope>
</reference>
<dbReference type="InterPro" id="IPR036419">
    <property type="entry name" value="Ribosomal_S3_C_sf"/>
</dbReference>
<dbReference type="InterPro" id="IPR009019">
    <property type="entry name" value="KH_sf_prok-type"/>
</dbReference>
<proteinExistence type="inferred from homology"/>
<evidence type="ECO:0000256" key="6">
    <source>
        <dbReference type="ARBA" id="ARBA00035154"/>
    </source>
</evidence>
<dbReference type="InterPro" id="IPR001351">
    <property type="entry name" value="Ribosomal_uS3_C"/>
</dbReference>
<feature type="domain" description="Small ribosomal subunit protein uS3 C-terminal" evidence="10">
    <location>
        <begin position="148"/>
        <end position="230"/>
    </location>
</feature>
<evidence type="ECO:0000256" key="4">
    <source>
        <dbReference type="ARBA" id="ARBA00022980"/>
    </source>
</evidence>
<dbReference type="SUPFAM" id="SSF54814">
    <property type="entry name" value="Prokaryotic type KH domain (KH-domain type II)"/>
    <property type="match status" value="1"/>
</dbReference>
<dbReference type="InterPro" id="IPR015946">
    <property type="entry name" value="KH_dom-like_a/b"/>
</dbReference>
<dbReference type="InterPro" id="IPR018280">
    <property type="entry name" value="Ribosomal_uS3_CS"/>
</dbReference>
<evidence type="ECO:0000256" key="1">
    <source>
        <dbReference type="ARBA" id="ARBA00010761"/>
    </source>
</evidence>
<keyword evidence="3" id="KW-0694">RNA-binding</keyword>
<dbReference type="GO" id="GO:0003735">
    <property type="term" value="F:structural constituent of ribosome"/>
    <property type="evidence" value="ECO:0007669"/>
    <property type="project" value="InterPro"/>
</dbReference>
<protein>
    <recommendedName>
        <fullName evidence="6 7">Small ribosomal subunit protein uS3c</fullName>
    </recommendedName>
</protein>
<dbReference type="PANTHER" id="PTHR11760">
    <property type="entry name" value="30S/40S RIBOSOMAL PROTEIN S3"/>
    <property type="match status" value="1"/>
</dbReference>
<dbReference type="NCBIfam" id="TIGR01009">
    <property type="entry name" value="rpsC_bact"/>
    <property type="match status" value="1"/>
</dbReference>
<dbReference type="CDD" id="cd02412">
    <property type="entry name" value="KH-II_30S_S3"/>
    <property type="match status" value="1"/>
</dbReference>
<dbReference type="RefSeq" id="YP_009353266.1">
    <property type="nucleotide sequence ID" value="NC_034285.1"/>
</dbReference>
<comment type="subcellular location">
    <subcellularLocation>
        <location evidence="7 9">Plastid</location>
        <location evidence="7 9">Chloroplast</location>
    </subcellularLocation>
</comment>
<dbReference type="GO" id="GO:0003723">
    <property type="term" value="F:RNA binding"/>
    <property type="evidence" value="ECO:0007669"/>
    <property type="project" value="UniProtKB-KW"/>
</dbReference>
<dbReference type="EMBL" id="MN099051">
    <property type="protein sequence ID" value="QQQ89434.1"/>
    <property type="molecule type" value="Genomic_DNA"/>
</dbReference>
<comment type="subunit">
    <text evidence="7 9">Part of the 30S ribosomal subunit.</text>
</comment>
<evidence type="ECO:0000313" key="14">
    <source>
        <dbReference type="EMBL" id="QQQ89434.1"/>
    </source>
</evidence>
<evidence type="ECO:0000259" key="10">
    <source>
        <dbReference type="Pfam" id="PF00189"/>
    </source>
</evidence>
<comment type="similarity">
    <text evidence="1 7 8">Belongs to the universal ribosomal protein uS3 family.</text>
</comment>
<evidence type="ECO:0000256" key="8">
    <source>
        <dbReference type="RuleBase" id="RU003624"/>
    </source>
</evidence>
<dbReference type="Gene3D" id="3.30.300.20">
    <property type="match status" value="1"/>
</dbReference>
<dbReference type="FunFam" id="3.30.1140.32:FF:000003">
    <property type="entry name" value="30S ribosomal protein S3, chloroplastic"/>
    <property type="match status" value="1"/>
</dbReference>
<evidence type="ECO:0000256" key="5">
    <source>
        <dbReference type="ARBA" id="ARBA00023274"/>
    </source>
</evidence>
<dbReference type="GO" id="GO:0006412">
    <property type="term" value="P:translation"/>
    <property type="evidence" value="ECO:0007669"/>
    <property type="project" value="UniProtKB-UniRule"/>
</dbReference>
<dbReference type="HAMAP" id="MF_01309_B">
    <property type="entry name" value="Ribosomal_uS3_B"/>
    <property type="match status" value="1"/>
</dbReference>
<keyword evidence="9 11" id="KW-0150">Chloroplast</keyword>
<dbReference type="EMBL" id="KX290855">
    <property type="protein sequence ID" value="APL97585.1"/>
    <property type="molecule type" value="Genomic_DNA"/>
</dbReference>
<dbReference type="SUPFAM" id="SSF54821">
    <property type="entry name" value="Ribosomal protein S3 C-terminal domain"/>
    <property type="match status" value="1"/>
</dbReference>
<sequence length="231" mass="26907">MAQKINPLGFRLGITQNHHSLWFAQPKNYSQGLQEDKKIRNSIQNYVQKNIKIPSGVVGISRIEIQKRIDVIQVRIYLGFQKLLIERNPKKIKEFQMNVMEELKKMNVIEELQMIVQKELNPINQKLNINLTRIPKPYKDPNILAEFIAEQLKNRVSFRKAIKKAIELAKRADTKGIQVQIAGRLGGKDMARIEWIREGRVPLQTLRAKIDYCSYTVRTIYGALGLKIWIF</sequence>
<dbReference type="EMBL" id="MT140635">
    <property type="protein sequence ID" value="QNZ92569.1"/>
    <property type="molecule type" value="Genomic_DNA"/>
</dbReference>
<dbReference type="InterPro" id="IPR005704">
    <property type="entry name" value="Ribosomal_uS3_bac-typ"/>
</dbReference>
<dbReference type="Pfam" id="PF00189">
    <property type="entry name" value="Ribosomal_S3_C"/>
    <property type="match status" value="1"/>
</dbReference>
<reference evidence="14" key="5">
    <citation type="submission" date="2019-06" db="EMBL/GenBank/DDBJ databases">
        <authorList>
            <person name="Yang X."/>
            <person name="Dong X."/>
            <person name="Cheng X."/>
            <person name="Tang C."/>
            <person name="Shi R."/>
            <person name="Li J."/>
            <person name="Deng Y."/>
        </authorList>
    </citation>
    <scope>NUCLEOTIDE SEQUENCE</scope>
</reference>
<dbReference type="GO" id="GO:0009507">
    <property type="term" value="C:chloroplast"/>
    <property type="evidence" value="ECO:0007669"/>
    <property type="project" value="UniProtKB-SubCell"/>
</dbReference>
<evidence type="ECO:0000256" key="7">
    <source>
        <dbReference type="HAMAP-Rule" id="MF_01309"/>
    </source>
</evidence>
<dbReference type="AlphaFoldDB" id="A0A1U9HWJ9"/>
<name>A0A1U9HWJ9_PASED</name>
<reference evidence="14" key="4">
    <citation type="journal article" date="2019" name="Mitochondrial DNA Part B Resour">
        <title>Characterization of the complete chloroplast genome of a purple passion flower variety 'Pingtang No.1' (Passiflora edulia Sims) in China and phylogenetic relationships.</title>
        <authorList>
            <person name="Yang X.L."/>
            <person name="Hu X.J."/>
            <person name="Long X.Q."/>
        </authorList>
    </citation>
    <scope>NUCLEOTIDE SEQUENCE</scope>
</reference>